<dbReference type="GO" id="GO:0003700">
    <property type="term" value="F:DNA-binding transcription factor activity"/>
    <property type="evidence" value="ECO:0007669"/>
    <property type="project" value="InterPro"/>
</dbReference>
<feature type="domain" description="HTH marR-type" evidence="4">
    <location>
        <begin position="11"/>
        <end position="144"/>
    </location>
</feature>
<dbReference type="PANTHER" id="PTHR33164:SF64">
    <property type="entry name" value="TRANSCRIPTIONAL REGULATOR SLYA"/>
    <property type="match status" value="1"/>
</dbReference>
<dbReference type="PANTHER" id="PTHR33164">
    <property type="entry name" value="TRANSCRIPTIONAL REGULATOR, MARR FAMILY"/>
    <property type="match status" value="1"/>
</dbReference>
<dbReference type="Proteomes" id="UP000289703">
    <property type="component" value="Unassembled WGS sequence"/>
</dbReference>
<keyword evidence="2" id="KW-0238">DNA-binding</keyword>
<dbReference type="InterPro" id="IPR036388">
    <property type="entry name" value="WH-like_DNA-bd_sf"/>
</dbReference>
<dbReference type="SUPFAM" id="SSF46785">
    <property type="entry name" value="Winged helix' DNA-binding domain"/>
    <property type="match status" value="1"/>
</dbReference>
<accession>A0A4Q1JJH0</accession>
<proteinExistence type="predicted"/>
<dbReference type="SMART" id="SM00347">
    <property type="entry name" value="HTH_MARR"/>
    <property type="match status" value="1"/>
</dbReference>
<evidence type="ECO:0000256" key="1">
    <source>
        <dbReference type="ARBA" id="ARBA00023015"/>
    </source>
</evidence>
<keyword evidence="1" id="KW-0805">Transcription regulation</keyword>
<evidence type="ECO:0000259" key="4">
    <source>
        <dbReference type="PROSITE" id="PS50995"/>
    </source>
</evidence>
<dbReference type="PRINTS" id="PR00598">
    <property type="entry name" value="HTHMARR"/>
</dbReference>
<comment type="caution">
    <text evidence="5">The sequence shown here is derived from an EMBL/GenBank/DDBJ whole genome shotgun (WGS) entry which is preliminary data.</text>
</comment>
<dbReference type="GO" id="GO:0003677">
    <property type="term" value="F:DNA binding"/>
    <property type="evidence" value="ECO:0007669"/>
    <property type="project" value="UniProtKB-KW"/>
</dbReference>
<reference evidence="5 6" key="1">
    <citation type="submission" date="2019-01" db="EMBL/GenBank/DDBJ databases">
        <title>Ancylomarina salipaludis sp. nov., isolated from a salt marsh.</title>
        <authorList>
            <person name="Yoon J.-H."/>
        </authorList>
    </citation>
    <scope>NUCLEOTIDE SEQUENCE [LARGE SCALE GENOMIC DNA]</scope>
    <source>
        <strain evidence="5 6">SHSM-M15</strain>
    </source>
</reference>
<dbReference type="PROSITE" id="PS50995">
    <property type="entry name" value="HTH_MARR_2"/>
    <property type="match status" value="1"/>
</dbReference>
<sequence>MSNNMKFNTPTTTVLYSIEETVKAYRKLCQQNISKVVPNITVDQALILIVIDRNNMSQSEIADLVFKDYASMTRIVKLMIDKNYLSKALDDHDKRKTKLKITELGKAIIEKLNPMIELNRETALNALTDKELEQLHKILSKITQNCQIPKK</sequence>
<gene>
    <name evidence="5" type="ORF">EO244_12810</name>
</gene>
<dbReference type="OrthoDB" id="996843at2"/>
<dbReference type="AlphaFoldDB" id="A0A4Q1JJH0"/>
<dbReference type="InterPro" id="IPR036390">
    <property type="entry name" value="WH_DNA-bd_sf"/>
</dbReference>
<name>A0A4Q1JJH0_9BACT</name>
<keyword evidence="3" id="KW-0804">Transcription</keyword>
<dbReference type="InterPro" id="IPR000835">
    <property type="entry name" value="HTH_MarR-typ"/>
</dbReference>
<dbReference type="GO" id="GO:0006950">
    <property type="term" value="P:response to stress"/>
    <property type="evidence" value="ECO:0007669"/>
    <property type="project" value="TreeGrafter"/>
</dbReference>
<evidence type="ECO:0000313" key="5">
    <source>
        <dbReference type="EMBL" id="RXQ90978.1"/>
    </source>
</evidence>
<keyword evidence="6" id="KW-1185">Reference proteome</keyword>
<evidence type="ECO:0000256" key="2">
    <source>
        <dbReference type="ARBA" id="ARBA00023125"/>
    </source>
</evidence>
<evidence type="ECO:0000256" key="3">
    <source>
        <dbReference type="ARBA" id="ARBA00023163"/>
    </source>
</evidence>
<dbReference type="Gene3D" id="1.10.10.10">
    <property type="entry name" value="Winged helix-like DNA-binding domain superfamily/Winged helix DNA-binding domain"/>
    <property type="match status" value="1"/>
</dbReference>
<dbReference type="Pfam" id="PF12802">
    <property type="entry name" value="MarR_2"/>
    <property type="match status" value="1"/>
</dbReference>
<evidence type="ECO:0000313" key="6">
    <source>
        <dbReference type="Proteomes" id="UP000289703"/>
    </source>
</evidence>
<dbReference type="EMBL" id="SAXA01000012">
    <property type="protein sequence ID" value="RXQ90978.1"/>
    <property type="molecule type" value="Genomic_DNA"/>
</dbReference>
<organism evidence="5 6">
    <name type="scientific">Ancylomarina salipaludis</name>
    <dbReference type="NCBI Taxonomy" id="2501299"/>
    <lineage>
        <taxon>Bacteria</taxon>
        <taxon>Pseudomonadati</taxon>
        <taxon>Bacteroidota</taxon>
        <taxon>Bacteroidia</taxon>
        <taxon>Marinilabiliales</taxon>
        <taxon>Marinifilaceae</taxon>
        <taxon>Ancylomarina</taxon>
    </lineage>
</organism>
<dbReference type="InterPro" id="IPR039422">
    <property type="entry name" value="MarR/SlyA-like"/>
</dbReference>
<protein>
    <submittedName>
        <fullName evidence="5">MarR family transcriptional regulator</fullName>
    </submittedName>
</protein>